<dbReference type="RefSeq" id="XP_071926095.1">
    <property type="nucleotide sequence ID" value="XM_072069994.1"/>
</dbReference>
<keyword evidence="2" id="KW-1185">Reference proteome</keyword>
<dbReference type="InterPro" id="IPR036397">
    <property type="entry name" value="RNaseH_sf"/>
</dbReference>
<name>A0ABM4W2T6_COFAR</name>
<reference evidence="3" key="1">
    <citation type="submission" date="2025-08" db="UniProtKB">
        <authorList>
            <consortium name="RefSeq"/>
        </authorList>
    </citation>
    <scope>IDENTIFICATION</scope>
    <source>
        <tissue evidence="3">Leaves</tissue>
    </source>
</reference>
<dbReference type="Gene3D" id="3.30.420.10">
    <property type="entry name" value="Ribonuclease H-like superfamily/Ribonuclease H"/>
    <property type="match status" value="1"/>
</dbReference>
<evidence type="ECO:0000313" key="3">
    <source>
        <dbReference type="RefSeq" id="XP_071926095.1"/>
    </source>
</evidence>
<proteinExistence type="predicted"/>
<protein>
    <recommendedName>
        <fullName evidence="1">RNase H type-1 domain-containing protein</fullName>
    </recommendedName>
</protein>
<dbReference type="PANTHER" id="PTHR48475">
    <property type="entry name" value="RIBONUCLEASE H"/>
    <property type="match status" value="1"/>
</dbReference>
<evidence type="ECO:0000259" key="1">
    <source>
        <dbReference type="PROSITE" id="PS50879"/>
    </source>
</evidence>
<dbReference type="PROSITE" id="PS50879">
    <property type="entry name" value="RNASE_H_1"/>
    <property type="match status" value="1"/>
</dbReference>
<evidence type="ECO:0000313" key="2">
    <source>
        <dbReference type="Proteomes" id="UP001652660"/>
    </source>
</evidence>
<dbReference type="Pfam" id="PF13456">
    <property type="entry name" value="RVT_3"/>
    <property type="match status" value="1"/>
</dbReference>
<gene>
    <name evidence="3" type="primary">LOC140016470</name>
</gene>
<organism evidence="2 3">
    <name type="scientific">Coffea arabica</name>
    <name type="common">Arabian coffee</name>
    <dbReference type="NCBI Taxonomy" id="13443"/>
    <lineage>
        <taxon>Eukaryota</taxon>
        <taxon>Viridiplantae</taxon>
        <taxon>Streptophyta</taxon>
        <taxon>Embryophyta</taxon>
        <taxon>Tracheophyta</taxon>
        <taxon>Spermatophyta</taxon>
        <taxon>Magnoliopsida</taxon>
        <taxon>eudicotyledons</taxon>
        <taxon>Gunneridae</taxon>
        <taxon>Pentapetalae</taxon>
        <taxon>asterids</taxon>
        <taxon>lamiids</taxon>
        <taxon>Gentianales</taxon>
        <taxon>Rubiaceae</taxon>
        <taxon>Ixoroideae</taxon>
        <taxon>Gardenieae complex</taxon>
        <taxon>Bertiereae - Coffeeae clade</taxon>
        <taxon>Coffeeae</taxon>
        <taxon>Coffea</taxon>
    </lineage>
</organism>
<dbReference type="InterPro" id="IPR012337">
    <property type="entry name" value="RNaseH-like_sf"/>
</dbReference>
<sequence length="157" mass="18131">MEKPMLTGCMAKWKMILSEFDNIFTTQKAIKGQAIADHLAENAKEHDYQPLHTYFPDEEVLFVGTTEDMNEQCPEWRLFFDGTSNSFGARIGAILVSSEGKHYPNSTKLRFFYTNNMVEYEACIFGLKIALEMEINDLIVFSDSDLLMHQTLKEWII</sequence>
<dbReference type="Proteomes" id="UP001652660">
    <property type="component" value="Chromosome 11c"/>
</dbReference>
<dbReference type="GeneID" id="140016470"/>
<accession>A0ABM4W2T6</accession>
<dbReference type="SUPFAM" id="SSF53098">
    <property type="entry name" value="Ribonuclease H-like"/>
    <property type="match status" value="1"/>
</dbReference>
<dbReference type="InterPro" id="IPR002156">
    <property type="entry name" value="RNaseH_domain"/>
</dbReference>
<feature type="domain" description="RNase H type-1" evidence="1">
    <location>
        <begin position="72"/>
        <end position="157"/>
    </location>
</feature>
<dbReference type="PANTHER" id="PTHR48475:SF1">
    <property type="entry name" value="RNASE H TYPE-1 DOMAIN-CONTAINING PROTEIN"/>
    <property type="match status" value="1"/>
</dbReference>